<evidence type="ECO:0000313" key="3">
    <source>
        <dbReference type="EMBL" id="EQD76723.1"/>
    </source>
</evidence>
<dbReference type="InterPro" id="IPR012337">
    <property type="entry name" value="RNaseH-like_sf"/>
</dbReference>
<dbReference type="GO" id="GO:0015074">
    <property type="term" value="P:DNA integration"/>
    <property type="evidence" value="ECO:0007669"/>
    <property type="project" value="InterPro"/>
</dbReference>
<proteinExistence type="predicted"/>
<evidence type="ECO:0000256" key="1">
    <source>
        <dbReference type="SAM" id="MobiDB-lite"/>
    </source>
</evidence>
<accession>T1C768</accession>
<feature type="region of interest" description="Disordered" evidence="1">
    <location>
        <begin position="230"/>
        <end position="308"/>
    </location>
</feature>
<protein>
    <submittedName>
        <fullName evidence="3">Transposase</fullName>
    </submittedName>
</protein>
<dbReference type="PROSITE" id="PS50994">
    <property type="entry name" value="INTEGRASE"/>
    <property type="match status" value="1"/>
</dbReference>
<gene>
    <name evidence="3" type="ORF">B1B_01478</name>
</gene>
<dbReference type="Pfam" id="PF00665">
    <property type="entry name" value="rve"/>
    <property type="match status" value="1"/>
</dbReference>
<feature type="region of interest" description="Disordered" evidence="1">
    <location>
        <begin position="31"/>
        <end position="50"/>
    </location>
</feature>
<dbReference type="SUPFAM" id="SSF46689">
    <property type="entry name" value="Homeodomain-like"/>
    <property type="match status" value="1"/>
</dbReference>
<evidence type="ECO:0000259" key="2">
    <source>
        <dbReference type="PROSITE" id="PS50994"/>
    </source>
</evidence>
<dbReference type="Pfam" id="PF13565">
    <property type="entry name" value="HTH_32"/>
    <property type="match status" value="1"/>
</dbReference>
<dbReference type="InterPro" id="IPR009057">
    <property type="entry name" value="Homeodomain-like_sf"/>
</dbReference>
<comment type="caution">
    <text evidence="3">The sequence shown here is derived from an EMBL/GenBank/DDBJ whole genome shotgun (WGS) entry which is preliminary data.</text>
</comment>
<sequence length="308" mass="34240">MAQGARKHLACRELGLTLRTFERWIRDGEVKADGRPGAQRPAPSNRLSEPERAEMLRVVHEPRCAALPPTQIVPRLADAGQYLASESTVYRLLRQAGELTHRGRAKAPVPRAIPRQCASGPHELWSWDISDLPGPVSGRYRFLYLVLDVYSRKLVAHEGHTQESADCAVAVIEQACARECIETPLILHQDHGRPMQASTRVAKLDALGIHRSYSRPGVSDDNPYSESLFRTVKDRPHDPGGVRKPRGGAPLDACLRARVQHRAQAPQSQVREPRRAPRGERCRDLQAAQGGLRTGPIEASRALEQRHP</sequence>
<dbReference type="Gene3D" id="3.30.420.10">
    <property type="entry name" value="Ribonuclease H-like superfamily/Ribonuclease H"/>
    <property type="match status" value="1"/>
</dbReference>
<dbReference type="PANTHER" id="PTHR46889">
    <property type="entry name" value="TRANSPOSASE INSF FOR INSERTION SEQUENCE IS3B-RELATED"/>
    <property type="match status" value="1"/>
</dbReference>
<name>T1C768_9ZZZZ</name>
<organism evidence="3">
    <name type="scientific">mine drainage metagenome</name>
    <dbReference type="NCBI Taxonomy" id="410659"/>
    <lineage>
        <taxon>unclassified sequences</taxon>
        <taxon>metagenomes</taxon>
        <taxon>ecological metagenomes</taxon>
    </lineage>
</organism>
<dbReference type="EMBL" id="AUZY01000998">
    <property type="protein sequence ID" value="EQD76723.1"/>
    <property type="molecule type" value="Genomic_DNA"/>
</dbReference>
<dbReference type="SUPFAM" id="SSF53098">
    <property type="entry name" value="Ribonuclease H-like"/>
    <property type="match status" value="1"/>
</dbReference>
<dbReference type="GO" id="GO:0003676">
    <property type="term" value="F:nucleic acid binding"/>
    <property type="evidence" value="ECO:0007669"/>
    <property type="project" value="InterPro"/>
</dbReference>
<reference evidence="3" key="1">
    <citation type="submission" date="2013-08" db="EMBL/GenBank/DDBJ databases">
        <authorList>
            <person name="Mendez C."/>
            <person name="Richter M."/>
            <person name="Ferrer M."/>
            <person name="Sanchez J."/>
        </authorList>
    </citation>
    <scope>NUCLEOTIDE SEQUENCE</scope>
</reference>
<dbReference type="InterPro" id="IPR050900">
    <property type="entry name" value="Transposase_IS3/IS150/IS904"/>
</dbReference>
<dbReference type="AlphaFoldDB" id="T1C768"/>
<dbReference type="InterPro" id="IPR036397">
    <property type="entry name" value="RNaseH_sf"/>
</dbReference>
<reference evidence="3" key="2">
    <citation type="journal article" date="2014" name="ISME J.">
        <title>Microbial stratification in low pH oxic and suboxic macroscopic growths along an acid mine drainage.</title>
        <authorList>
            <person name="Mendez-Garcia C."/>
            <person name="Mesa V."/>
            <person name="Sprenger R.R."/>
            <person name="Richter M."/>
            <person name="Diez M.S."/>
            <person name="Solano J."/>
            <person name="Bargiela R."/>
            <person name="Golyshina O.V."/>
            <person name="Manteca A."/>
            <person name="Ramos J.L."/>
            <person name="Gallego J.R."/>
            <person name="Llorente I."/>
            <person name="Martins Dos Santos V.A."/>
            <person name="Jensen O.N."/>
            <person name="Pelaez A.I."/>
            <person name="Sanchez J."/>
            <person name="Ferrer M."/>
        </authorList>
    </citation>
    <scope>NUCLEOTIDE SEQUENCE</scope>
</reference>
<dbReference type="InterPro" id="IPR001584">
    <property type="entry name" value="Integrase_cat-core"/>
</dbReference>
<dbReference type="PANTHER" id="PTHR46889:SF4">
    <property type="entry name" value="TRANSPOSASE INSO FOR INSERTION SEQUENCE ELEMENT IS911B-RELATED"/>
    <property type="match status" value="1"/>
</dbReference>
<feature type="compositionally biased region" description="Basic and acidic residues" evidence="1">
    <location>
        <begin position="271"/>
        <end position="284"/>
    </location>
</feature>
<feature type="compositionally biased region" description="Basic and acidic residues" evidence="1">
    <location>
        <begin position="231"/>
        <end position="241"/>
    </location>
</feature>
<feature type="domain" description="Integrase catalytic" evidence="2">
    <location>
        <begin position="117"/>
        <end position="234"/>
    </location>
</feature>